<keyword evidence="5" id="KW-1185">Reference proteome</keyword>
<accession>A0ABT2EUN6</accession>
<evidence type="ECO:0000256" key="2">
    <source>
        <dbReference type="ARBA" id="ARBA00023080"/>
    </source>
</evidence>
<comment type="caution">
    <text evidence="4">The sequence shown here is derived from an EMBL/GenBank/DDBJ whole genome shotgun (WGS) entry which is preliminary data.</text>
</comment>
<dbReference type="PANTHER" id="PTHR42680:SF3">
    <property type="entry name" value="DCTP DEAMINASE"/>
    <property type="match status" value="1"/>
</dbReference>
<comment type="similarity">
    <text evidence="3">Belongs to the dCTP deaminase family.</text>
</comment>
<dbReference type="NCBIfam" id="TIGR02274">
    <property type="entry name" value="dCTP_deam"/>
    <property type="match status" value="1"/>
</dbReference>
<dbReference type="EC" id="3.5.4.30" evidence="3"/>
<feature type="binding site" evidence="3">
    <location>
        <position position="177"/>
    </location>
    <ligand>
        <name>dCTP</name>
        <dbReference type="ChEBI" id="CHEBI:61481"/>
    </ligand>
</feature>
<dbReference type="RefSeq" id="WP_209590368.1">
    <property type="nucleotide sequence ID" value="NZ_JANUCQ010000001.1"/>
</dbReference>
<dbReference type="GO" id="GO:0033973">
    <property type="term" value="F:dCTP deaminase (dUMP-forming) activity"/>
    <property type="evidence" value="ECO:0007669"/>
    <property type="project" value="UniProtKB-EC"/>
</dbReference>
<dbReference type="Pfam" id="PF22769">
    <property type="entry name" value="DCD"/>
    <property type="match status" value="1"/>
</dbReference>
<name>A0ABT2EUN6_METVO</name>
<proteinExistence type="inferred from homology"/>
<dbReference type="InterPro" id="IPR036157">
    <property type="entry name" value="dUTPase-like_sf"/>
</dbReference>
<evidence type="ECO:0000256" key="1">
    <source>
        <dbReference type="ARBA" id="ARBA00022801"/>
    </source>
</evidence>
<feature type="binding site" evidence="3">
    <location>
        <position position="188"/>
    </location>
    <ligand>
        <name>dCTP</name>
        <dbReference type="ChEBI" id="CHEBI:61481"/>
    </ligand>
</feature>
<comment type="subunit">
    <text evidence="3">Homotrimer.</text>
</comment>
<dbReference type="InterPro" id="IPR033704">
    <property type="entry name" value="dUTPase_trimeric"/>
</dbReference>
<dbReference type="CDD" id="cd07557">
    <property type="entry name" value="trimeric_dUTPase"/>
    <property type="match status" value="1"/>
</dbReference>
<feature type="site" description="Important for bifunctional activity" evidence="3">
    <location>
        <begin position="132"/>
        <end position="133"/>
    </location>
</feature>
<feature type="active site" description="Proton donor/acceptor" evidence="3">
    <location>
        <position position="145"/>
    </location>
</feature>
<dbReference type="Proteomes" id="UP001140258">
    <property type="component" value="Unassembled WGS sequence"/>
</dbReference>
<dbReference type="PANTHER" id="PTHR42680">
    <property type="entry name" value="DCTP DEAMINASE"/>
    <property type="match status" value="1"/>
</dbReference>
<dbReference type="HAMAP" id="MF_00146">
    <property type="entry name" value="dCTP_deaminase"/>
    <property type="match status" value="1"/>
</dbReference>
<comment type="function">
    <text evidence="3">Bifunctional enzyme that catalyzes both the deamination of dCTP to dUTP and the hydrolysis of dUTP to dUMP without releasing the toxic dUTP intermediate.</text>
</comment>
<dbReference type="EMBL" id="JANUCQ010000001">
    <property type="protein sequence ID" value="MCS3921662.1"/>
    <property type="molecule type" value="Genomic_DNA"/>
</dbReference>
<feature type="binding site" evidence="3">
    <location>
        <position position="135"/>
    </location>
    <ligand>
        <name>dCTP</name>
        <dbReference type="ChEBI" id="CHEBI:61481"/>
    </ligand>
</feature>
<keyword evidence="2 3" id="KW-0546">Nucleotide metabolism</keyword>
<protein>
    <recommendedName>
        <fullName evidence="3">dCTP deaminase, dUMP-forming</fullName>
        <ecNumber evidence="3">3.5.4.30</ecNumber>
    </recommendedName>
    <alternativeName>
        <fullName evidence="3">Bifunctional dCTP deaminase:dUTPase</fullName>
    </alternativeName>
    <alternativeName>
        <fullName evidence="3">DCD-DUT</fullName>
    </alternativeName>
</protein>
<evidence type="ECO:0000313" key="5">
    <source>
        <dbReference type="Proteomes" id="UP001140258"/>
    </source>
</evidence>
<feature type="binding site" evidence="3">
    <location>
        <begin position="117"/>
        <end position="122"/>
    </location>
    <ligand>
        <name>dCTP</name>
        <dbReference type="ChEBI" id="CHEBI:61481"/>
    </ligand>
</feature>
<dbReference type="InterPro" id="IPR011962">
    <property type="entry name" value="dCTP_deaminase"/>
</dbReference>
<dbReference type="SUPFAM" id="SSF51283">
    <property type="entry name" value="dUTPase-like"/>
    <property type="match status" value="1"/>
</dbReference>
<feature type="binding site" evidence="3">
    <location>
        <begin position="143"/>
        <end position="145"/>
    </location>
    <ligand>
        <name>dCTP</name>
        <dbReference type="ChEBI" id="CHEBI:61481"/>
    </ligand>
</feature>
<gene>
    <name evidence="3" type="primary">dcd</name>
    <name evidence="4" type="ORF">M2325_000335</name>
</gene>
<organism evidence="4 5">
    <name type="scientific">Methanococcus voltae PS</name>
    <dbReference type="NCBI Taxonomy" id="523842"/>
    <lineage>
        <taxon>Archaea</taxon>
        <taxon>Methanobacteriati</taxon>
        <taxon>Methanobacteriota</taxon>
        <taxon>Methanomada group</taxon>
        <taxon>Methanococci</taxon>
        <taxon>Methanococcales</taxon>
        <taxon>Methanococcaceae</taxon>
        <taxon>Methanococcus</taxon>
    </lineage>
</organism>
<evidence type="ECO:0000256" key="3">
    <source>
        <dbReference type="HAMAP-Rule" id="MF_00146"/>
    </source>
</evidence>
<feature type="binding site" evidence="3">
    <location>
        <position position="184"/>
    </location>
    <ligand>
        <name>dCTP</name>
        <dbReference type="ChEBI" id="CHEBI:61481"/>
    </ligand>
</feature>
<reference evidence="4" key="1">
    <citation type="submission" date="2022-08" db="EMBL/GenBank/DDBJ databases">
        <title>Genomic Encyclopedia of Type Strains, Phase V (KMG-V): Genome sequencing to study the core and pangenomes of soil and plant-associated prokaryotes.</title>
        <authorList>
            <person name="Whitman W."/>
        </authorList>
    </citation>
    <scope>NUCLEOTIDE SEQUENCE</scope>
    <source>
        <strain evidence="4">PS</strain>
    </source>
</reference>
<dbReference type="Gene3D" id="2.70.40.10">
    <property type="match status" value="1"/>
</dbReference>
<keyword evidence="1 3" id="KW-0378">Hydrolase</keyword>
<feature type="binding site" evidence="3">
    <location>
        <position position="163"/>
    </location>
    <ligand>
        <name>dCTP</name>
        <dbReference type="ChEBI" id="CHEBI:61481"/>
    </ligand>
</feature>
<evidence type="ECO:0000313" key="4">
    <source>
        <dbReference type="EMBL" id="MCS3921662.1"/>
    </source>
</evidence>
<sequence length="201" mass="22800">MMLSDTDILNELNAGNLEITPFNEKCVGPCSYDVTLGSEFIRYSSPVYDIKEELKPIKFSIDDSIMICPLNYHLDEPTIEYLKEKYNIDKIVSGGLLGTTNEYIKLPNDICAQYQGRSSFGRVFLQSHQTAGWIDTGFHGKITLEIVAYDKPVILYKNQRIGQLIFSKTLTPSKVGYSERECSKYAGQNSVMHSLIKKDFE</sequence>
<keyword evidence="3" id="KW-0547">Nucleotide-binding</keyword>
<comment type="catalytic activity">
    <reaction evidence="3">
        <text>dCTP + 2 H2O = dUMP + NH4(+) + diphosphate</text>
        <dbReference type="Rhea" id="RHEA:19205"/>
        <dbReference type="ChEBI" id="CHEBI:15377"/>
        <dbReference type="ChEBI" id="CHEBI:28938"/>
        <dbReference type="ChEBI" id="CHEBI:33019"/>
        <dbReference type="ChEBI" id="CHEBI:61481"/>
        <dbReference type="ChEBI" id="CHEBI:246422"/>
        <dbReference type="EC" id="3.5.4.30"/>
    </reaction>
</comment>
<comment type="pathway">
    <text evidence="3">Pyrimidine metabolism; dUMP biosynthesis; dUMP from dCTP: step 1/1.</text>
</comment>